<dbReference type="AlphaFoldDB" id="A0A3L5TTC3"/>
<feature type="non-terminal residue" evidence="1">
    <location>
        <position position="1"/>
    </location>
</feature>
<gene>
    <name evidence="1" type="ORF">AM593_08529</name>
</gene>
<keyword evidence="2" id="KW-1185">Reference proteome</keyword>
<proteinExistence type="predicted"/>
<protein>
    <submittedName>
        <fullName evidence="1">Uncharacterized protein</fullName>
    </submittedName>
</protein>
<sequence length="134" mass="15460">MLTSNNGIIQHKLNDLLRIPISITYLRNGGKHVLDSLPKIGSKIYDLRPQIFERLMGVIKNRAKRSVKHKSKYGHTRHSPTELEQIARDIIRDSPAPKITDRFPIPWNSTETRTNRTESADTNVLYDQLFISIK</sequence>
<reference evidence="1 2" key="1">
    <citation type="journal article" date="2016" name="PLoS ONE">
        <title>A First Insight into the Genome of the Filter-Feeder Mussel Mytilus galloprovincialis.</title>
        <authorList>
            <person name="Murgarella M."/>
            <person name="Puiu D."/>
            <person name="Novoa B."/>
            <person name="Figueras A."/>
            <person name="Posada D."/>
            <person name="Canchaya C."/>
        </authorList>
    </citation>
    <scope>NUCLEOTIDE SEQUENCE [LARGE SCALE GENOMIC DNA]</scope>
    <source>
        <tissue evidence="1">Muscle</tissue>
    </source>
</reference>
<organism evidence="1 2">
    <name type="scientific">Mytilus galloprovincialis</name>
    <name type="common">Mediterranean mussel</name>
    <dbReference type="NCBI Taxonomy" id="29158"/>
    <lineage>
        <taxon>Eukaryota</taxon>
        <taxon>Metazoa</taxon>
        <taxon>Spiralia</taxon>
        <taxon>Lophotrochozoa</taxon>
        <taxon>Mollusca</taxon>
        <taxon>Bivalvia</taxon>
        <taxon>Autobranchia</taxon>
        <taxon>Pteriomorphia</taxon>
        <taxon>Mytilida</taxon>
        <taxon>Mytiloidea</taxon>
        <taxon>Mytilidae</taxon>
        <taxon>Mytilinae</taxon>
        <taxon>Mytilus</taxon>
    </lineage>
</organism>
<name>A0A3L5TTC3_MYTGA</name>
<evidence type="ECO:0000313" key="1">
    <source>
        <dbReference type="EMBL" id="OPL32777.1"/>
    </source>
</evidence>
<dbReference type="Proteomes" id="UP000266721">
    <property type="component" value="Unassembled WGS sequence"/>
</dbReference>
<evidence type="ECO:0000313" key="2">
    <source>
        <dbReference type="Proteomes" id="UP000266721"/>
    </source>
</evidence>
<accession>A0A3L5TTC3</accession>
<dbReference type="EMBL" id="KV586913">
    <property type="protein sequence ID" value="OPL32777.1"/>
    <property type="molecule type" value="Genomic_DNA"/>
</dbReference>
<comment type="caution">
    <text evidence="1">The sequence shown here is derived from an EMBL/GenBank/DDBJ whole genome shotgun (WGS) entry which is preliminary data.</text>
</comment>